<dbReference type="Pfam" id="PF10996">
    <property type="entry name" value="Beta-Casp"/>
    <property type="match status" value="1"/>
</dbReference>
<dbReference type="Pfam" id="PF07521">
    <property type="entry name" value="RMMBL"/>
    <property type="match status" value="1"/>
</dbReference>
<proteinExistence type="predicted"/>
<keyword evidence="1" id="KW-0378">Hydrolase</keyword>
<dbReference type="AlphaFoldDB" id="A0A484HDV4"/>
<feature type="domain" description="Metallo-beta-lactamase" evidence="2">
    <location>
        <begin position="21"/>
        <end position="239"/>
    </location>
</feature>
<dbReference type="InterPro" id="IPR011108">
    <property type="entry name" value="RMMBL"/>
</dbReference>
<dbReference type="InterPro" id="IPR050698">
    <property type="entry name" value="MBL"/>
</dbReference>
<sequence>MKKIESPFFDLFHLGGERQVTGSCHLLKIRSGPSIMIDCGLSQGNDPHVRMSRMPVAPKDLDYLFLTHAHLDHAGRVPRLIEKGFSGEIICAHATRALIMPMLKDAMSISGMNDRRMASREAELDELSWGFEYNETFSLKKGVSFKLKNAGHILGSCFVRFEIPAEAGKTVSIVFSGDLGLKDTPLLPDPDPPDASDFLVMESTYGDRLHTSRKDRIQRLGALMEKALRDKGKIFIPAFSLGRTQELIFEMDRLFSDPDLGRAFPGLRNKRIPVFVDSPLGIGITKIYSSLKEFWDAEAKAALYSGDHPLDFKDLFAVESHSHHKRLLDIPGPAVIIAGSGMCSGGRILNHLENGLGHPANDVFFVGYQARHTTGRRILKNRKRRNGHVFINGARVPVRAGVYRMGAYSAHADQKGLVDWAMSMPGKPRLIKLIHGEPRAQSVLKRIFESNGYPVSD</sequence>
<dbReference type="SUPFAM" id="SSF56281">
    <property type="entry name" value="Metallo-hydrolase/oxidoreductase"/>
    <property type="match status" value="1"/>
</dbReference>
<dbReference type="Pfam" id="PF00753">
    <property type="entry name" value="Lactamase_B"/>
    <property type="match status" value="1"/>
</dbReference>
<evidence type="ECO:0000256" key="1">
    <source>
        <dbReference type="ARBA" id="ARBA00022801"/>
    </source>
</evidence>
<dbReference type="GO" id="GO:0004521">
    <property type="term" value="F:RNA endonuclease activity"/>
    <property type="evidence" value="ECO:0007669"/>
    <property type="project" value="TreeGrafter"/>
</dbReference>
<dbReference type="PANTHER" id="PTHR11203">
    <property type="entry name" value="CLEAVAGE AND POLYADENYLATION SPECIFICITY FACTOR FAMILY MEMBER"/>
    <property type="match status" value="1"/>
</dbReference>
<dbReference type="SMART" id="SM01027">
    <property type="entry name" value="Beta-Casp"/>
    <property type="match status" value="1"/>
</dbReference>
<organism evidence="4">
    <name type="scientific">uncultured Desulfobacteraceae bacterium</name>
    <dbReference type="NCBI Taxonomy" id="218296"/>
    <lineage>
        <taxon>Bacteria</taxon>
        <taxon>Pseudomonadati</taxon>
        <taxon>Thermodesulfobacteriota</taxon>
        <taxon>Desulfobacteria</taxon>
        <taxon>Desulfobacterales</taxon>
        <taxon>Desulfobacteraceae</taxon>
        <taxon>environmental samples</taxon>
    </lineage>
</organism>
<dbReference type="CDD" id="cd16295">
    <property type="entry name" value="TTHA0252-CPSF-like_MBL-fold"/>
    <property type="match status" value="1"/>
</dbReference>
<dbReference type="Gene3D" id="3.60.15.10">
    <property type="entry name" value="Ribonuclease Z/Hydroxyacylglutathione hydrolase-like"/>
    <property type="match status" value="1"/>
</dbReference>
<evidence type="ECO:0000313" key="4">
    <source>
        <dbReference type="EMBL" id="VEN72656.1"/>
    </source>
</evidence>
<gene>
    <name evidence="4" type="ORF">EPICR_10155</name>
</gene>
<dbReference type="Gene3D" id="3.40.50.10890">
    <property type="match status" value="1"/>
</dbReference>
<dbReference type="InterPro" id="IPR022712">
    <property type="entry name" value="Beta_Casp"/>
</dbReference>
<reference evidence="4" key="1">
    <citation type="submission" date="2019-01" db="EMBL/GenBank/DDBJ databases">
        <authorList>
            <consortium name="Genoscope - CEA"/>
            <person name="William W."/>
        </authorList>
    </citation>
    <scope>NUCLEOTIDE SEQUENCE</scope>
    <source>
        <strain evidence="4">CR-1</strain>
    </source>
</reference>
<dbReference type="GO" id="GO:0016787">
    <property type="term" value="F:hydrolase activity"/>
    <property type="evidence" value="ECO:0007669"/>
    <property type="project" value="UniProtKB-KW"/>
</dbReference>
<dbReference type="InterPro" id="IPR001279">
    <property type="entry name" value="Metallo-B-lactamas"/>
</dbReference>
<dbReference type="PANTHER" id="PTHR11203:SF37">
    <property type="entry name" value="INTEGRATOR COMPLEX SUBUNIT 11"/>
    <property type="match status" value="1"/>
</dbReference>
<evidence type="ECO:0000259" key="2">
    <source>
        <dbReference type="SMART" id="SM00849"/>
    </source>
</evidence>
<accession>A0A484HDV4</accession>
<dbReference type="EMBL" id="CAACVI010000001">
    <property type="protein sequence ID" value="VEN72656.1"/>
    <property type="molecule type" value="Genomic_DNA"/>
</dbReference>
<dbReference type="SMART" id="SM00849">
    <property type="entry name" value="Lactamase_B"/>
    <property type="match status" value="1"/>
</dbReference>
<dbReference type="InterPro" id="IPR036866">
    <property type="entry name" value="RibonucZ/Hydroxyglut_hydro"/>
</dbReference>
<evidence type="ECO:0000259" key="3">
    <source>
        <dbReference type="SMART" id="SM01027"/>
    </source>
</evidence>
<protein>
    <submittedName>
        <fullName evidence="4">Metallo-beta-lactamase family protein</fullName>
    </submittedName>
</protein>
<feature type="domain" description="Beta-Casp" evidence="3">
    <location>
        <begin position="244"/>
        <end position="378"/>
    </location>
</feature>
<name>A0A484HDV4_9BACT</name>